<organism evidence="1 2">
    <name type="scientific">Coemansia helicoidea</name>
    <dbReference type="NCBI Taxonomy" id="1286919"/>
    <lineage>
        <taxon>Eukaryota</taxon>
        <taxon>Fungi</taxon>
        <taxon>Fungi incertae sedis</taxon>
        <taxon>Zoopagomycota</taxon>
        <taxon>Kickxellomycotina</taxon>
        <taxon>Kickxellomycetes</taxon>
        <taxon>Kickxellales</taxon>
        <taxon>Kickxellaceae</taxon>
        <taxon>Coemansia</taxon>
    </lineage>
</organism>
<evidence type="ECO:0000313" key="1">
    <source>
        <dbReference type="EMBL" id="KAJ2804194.1"/>
    </source>
</evidence>
<reference evidence="1" key="1">
    <citation type="submission" date="2022-07" db="EMBL/GenBank/DDBJ databases">
        <title>Phylogenomic reconstructions and comparative analyses of Kickxellomycotina fungi.</title>
        <authorList>
            <person name="Reynolds N.K."/>
            <person name="Stajich J.E."/>
            <person name="Barry K."/>
            <person name="Grigoriev I.V."/>
            <person name="Crous P."/>
            <person name="Smith M.E."/>
        </authorList>
    </citation>
    <scope>NUCLEOTIDE SEQUENCE</scope>
    <source>
        <strain evidence="1">BCRC 34780</strain>
    </source>
</reference>
<dbReference type="Proteomes" id="UP001140087">
    <property type="component" value="Unassembled WGS sequence"/>
</dbReference>
<sequence>MLLCNLPADILTIVLKDCLAREEDKVDELKSNLPLLAVCRPWRCVAIPLVYDLVFVQYGDDLNPRSDSITRDPNVEEPTDTAVLTNLDLVAMVGCAGAVRHFDIEVHFLANPFPGWREVIQRMRAVAAKWRVMELTLAMHPDFVQFDYRDVDMDKYANDIVEVGDALAALMPDVRHLECGGVKNNPIAHPLYGRVASHYADKLQQLSSGHPLVVPPGCRFMRLKEIDTHFGIAGEHQLPPMAGGEMVDMRLLYVPPHHSWESFSTDGDSQDIEFTNLKQLHVALSLGITYSRGDASGFPAINRILESARGSESLELVINDHMLRLEPEHITCTALTHLQVWPITSADTMLAIIARLPNLVNATFSALDLFEVQADLSVPAADEDTVVEPLHRSLERLDIRYDTERNDQEVGVALAKYMLLRLPTLTELLAAQTPEEPVLSFVEEYVPRYPHLSDIELTLYAGGDSEYEDWEGYN</sequence>
<proteinExistence type="predicted"/>
<comment type="caution">
    <text evidence="1">The sequence shown here is derived from an EMBL/GenBank/DDBJ whole genome shotgun (WGS) entry which is preliminary data.</text>
</comment>
<accession>A0ACC1LB55</accession>
<protein>
    <submittedName>
        <fullName evidence="1">Uncharacterized protein</fullName>
    </submittedName>
</protein>
<dbReference type="EMBL" id="JANBUN010000382">
    <property type="protein sequence ID" value="KAJ2804194.1"/>
    <property type="molecule type" value="Genomic_DNA"/>
</dbReference>
<evidence type="ECO:0000313" key="2">
    <source>
        <dbReference type="Proteomes" id="UP001140087"/>
    </source>
</evidence>
<keyword evidence="2" id="KW-1185">Reference proteome</keyword>
<name>A0ACC1LB55_9FUNG</name>
<gene>
    <name evidence="1" type="ORF">H4R21_001734</name>
</gene>